<dbReference type="Proteomes" id="UP000290649">
    <property type="component" value="Unassembled WGS sequence"/>
</dbReference>
<evidence type="ECO:0000313" key="1">
    <source>
        <dbReference type="EMBL" id="RXI98268.1"/>
    </source>
</evidence>
<evidence type="ECO:0000313" key="2">
    <source>
        <dbReference type="Proteomes" id="UP000290649"/>
    </source>
</evidence>
<proteinExistence type="predicted"/>
<reference evidence="1 2" key="1">
    <citation type="journal article" date="2019" name="Int. J. Syst. Evol. Microbiol.">
        <title>Anaerobacillus alkaliphilus sp. nov., a novel alkaliphilic and moderately halophilic bacterium.</title>
        <authorList>
            <person name="Borsodi A.K."/>
            <person name="Aszalos J.M."/>
            <person name="Bihari P."/>
            <person name="Nagy I."/>
            <person name="Schumann P."/>
            <person name="Sproer C."/>
            <person name="Kovacs A.L."/>
            <person name="Boka K."/>
            <person name="Dobosy P."/>
            <person name="Ovari M."/>
            <person name="Szili-Kovacs T."/>
            <person name="Toth E."/>
        </authorList>
    </citation>
    <scope>NUCLEOTIDE SEQUENCE [LARGE SCALE GENOMIC DNA]</scope>
    <source>
        <strain evidence="1 2">B16-10</strain>
    </source>
</reference>
<gene>
    <name evidence="1" type="ORF">DS745_18205</name>
</gene>
<organism evidence="1 2">
    <name type="scientific">Anaerobacillus alkaliphilus</name>
    <dbReference type="NCBI Taxonomy" id="1548597"/>
    <lineage>
        <taxon>Bacteria</taxon>
        <taxon>Bacillati</taxon>
        <taxon>Bacillota</taxon>
        <taxon>Bacilli</taxon>
        <taxon>Bacillales</taxon>
        <taxon>Bacillaceae</taxon>
        <taxon>Anaerobacillus</taxon>
    </lineage>
</organism>
<dbReference type="RefSeq" id="WP_129079628.1">
    <property type="nucleotide sequence ID" value="NZ_QOUX01000046.1"/>
</dbReference>
<dbReference type="OrthoDB" id="2356532at2"/>
<accession>A0A4Q0VPU0</accession>
<name>A0A4Q0VPU0_9BACI</name>
<protein>
    <submittedName>
        <fullName evidence="1">Uncharacterized protein</fullName>
    </submittedName>
</protein>
<keyword evidence="2" id="KW-1185">Reference proteome</keyword>
<dbReference type="EMBL" id="QOUX01000046">
    <property type="protein sequence ID" value="RXI98268.1"/>
    <property type="molecule type" value="Genomic_DNA"/>
</dbReference>
<dbReference type="AlphaFoldDB" id="A0A4Q0VPU0"/>
<comment type="caution">
    <text evidence="1">The sequence shown here is derived from an EMBL/GenBank/DDBJ whole genome shotgun (WGS) entry which is preliminary data.</text>
</comment>
<sequence length="179" mass="20349">MLQVTFQYQGQQPVFETLKSLHFNYDNGKYISNENAYRATITHAAETKQLLLTFSKELSFDQYKHLHKVVKTIAENIGASVDDHLALMGYLEDGSEAFIVSGWEQWVRFLETAKHVSMEGQKVQVYQDQQLKGEGILLEAHKDETDNSHFRIISCTILSKSGEQVFSGNNLLILATGEF</sequence>